<evidence type="ECO:0000256" key="5">
    <source>
        <dbReference type="SAM" id="Coils"/>
    </source>
</evidence>
<dbReference type="PROSITE" id="PS51775">
    <property type="entry name" value="GTD_BINDING"/>
    <property type="match status" value="1"/>
</dbReference>
<keyword evidence="3 6" id="KW-1133">Transmembrane helix</keyword>
<dbReference type="GO" id="GO:0016020">
    <property type="term" value="C:membrane"/>
    <property type="evidence" value="ECO:0007669"/>
    <property type="project" value="UniProtKB-SubCell"/>
</dbReference>
<protein>
    <recommendedName>
        <fullName evidence="7">GTD-binding domain-containing protein</fullName>
    </recommendedName>
</protein>
<dbReference type="Proteomes" id="UP000290289">
    <property type="component" value="Chromosome 5"/>
</dbReference>
<dbReference type="PANTHER" id="PTHR31422:SF44">
    <property type="entry name" value="GTD-BINDING DOMAIN-CONTAINING PROTEIN"/>
    <property type="match status" value="1"/>
</dbReference>
<proteinExistence type="predicted"/>
<evidence type="ECO:0000256" key="3">
    <source>
        <dbReference type="ARBA" id="ARBA00022989"/>
    </source>
</evidence>
<keyword evidence="5" id="KW-0175">Coiled coil</keyword>
<evidence type="ECO:0000313" key="9">
    <source>
        <dbReference type="Proteomes" id="UP000290289"/>
    </source>
</evidence>
<reference evidence="8 9" key="1">
    <citation type="submission" date="2018-10" db="EMBL/GenBank/DDBJ databases">
        <title>A high-quality apple genome assembly.</title>
        <authorList>
            <person name="Hu J."/>
        </authorList>
    </citation>
    <scope>NUCLEOTIDE SEQUENCE [LARGE SCALE GENOMIC DNA]</scope>
    <source>
        <strain evidence="9">cv. HFTH1</strain>
        <tissue evidence="8">Young leaf</tissue>
    </source>
</reference>
<evidence type="ECO:0000256" key="4">
    <source>
        <dbReference type="ARBA" id="ARBA00023136"/>
    </source>
</evidence>
<evidence type="ECO:0000256" key="2">
    <source>
        <dbReference type="ARBA" id="ARBA00022692"/>
    </source>
</evidence>
<evidence type="ECO:0000256" key="6">
    <source>
        <dbReference type="SAM" id="Phobius"/>
    </source>
</evidence>
<keyword evidence="2 6" id="KW-0812">Transmembrane</keyword>
<dbReference type="AlphaFoldDB" id="A0A498JY30"/>
<dbReference type="InterPro" id="IPR007656">
    <property type="entry name" value="GTD-bd"/>
</dbReference>
<evidence type="ECO:0000313" key="8">
    <source>
        <dbReference type="EMBL" id="RXH98071.1"/>
    </source>
</evidence>
<evidence type="ECO:0000256" key="1">
    <source>
        <dbReference type="ARBA" id="ARBA00004370"/>
    </source>
</evidence>
<organism evidence="8 9">
    <name type="scientific">Malus domestica</name>
    <name type="common">Apple</name>
    <name type="synonym">Pyrus malus</name>
    <dbReference type="NCBI Taxonomy" id="3750"/>
    <lineage>
        <taxon>Eukaryota</taxon>
        <taxon>Viridiplantae</taxon>
        <taxon>Streptophyta</taxon>
        <taxon>Embryophyta</taxon>
        <taxon>Tracheophyta</taxon>
        <taxon>Spermatophyta</taxon>
        <taxon>Magnoliopsida</taxon>
        <taxon>eudicotyledons</taxon>
        <taxon>Gunneridae</taxon>
        <taxon>Pentapetalae</taxon>
        <taxon>rosids</taxon>
        <taxon>fabids</taxon>
        <taxon>Rosales</taxon>
        <taxon>Rosaceae</taxon>
        <taxon>Amygdaloideae</taxon>
        <taxon>Maleae</taxon>
        <taxon>Malus</taxon>
    </lineage>
</organism>
<sequence length="582" mass="65342">MAFACREVQPWTFTVLLGAFIDLGLAYILLCVSAFVFFASKLLGIFWVCFPCPCNGVFGYRNPDLCLHKLLLIDGPVGTIRAVHKLVNSKFPFDVLWSRDQRCNLNTKLIRDVNCENRVRELQGEADSSPFSSPRLQNLVDRESGYDAKGKRVMVLKKRTGIRCSRRAAPEYGRLPSYYPSDSSKLVSHIFPFPCDNRDTREMSGESSIAIAGREDYVKAPTGNDMAESICQSSELSGSFGESKDVDISYTQEKSHVVGKETDKLRVLQEALEKEKAACAALYLELEKERAAAASAADEAMSMIARLQKDKASIEMEVTQYQRMMEEKFVYDEEEMGVLKEILLRREMENHFLEREVESYRQMSFLGNEWSDADLSAMLCESGKRPSPSVKSNTDALLTLQQTADSKSNCMEFGNIANSTSQYDASFVEKQIHPNEQDSLEKCVLSEREEKVHTDNVMCQEITPEAAQAHIGTEENLQCDGVRWHDGDLQRNLHGSMLDIEPAFYDVHVVDGKTELWKEESRSSFYTALDGSQDFASTFGATGVRSSELLQGFPSTSQVDTEPKFIASSLDMHCGLPMMDNS</sequence>
<keyword evidence="4 6" id="KW-0472">Membrane</keyword>
<comment type="caution">
    <text evidence="8">The sequence shown here is derived from an EMBL/GenBank/DDBJ whole genome shotgun (WGS) entry which is preliminary data.</text>
</comment>
<comment type="subcellular location">
    <subcellularLocation>
        <location evidence="1">Membrane</location>
    </subcellularLocation>
</comment>
<dbReference type="Pfam" id="PF04576">
    <property type="entry name" value="Zein-binding"/>
    <property type="match status" value="1"/>
</dbReference>
<dbReference type="GO" id="GO:0080115">
    <property type="term" value="F:myosin XI tail binding"/>
    <property type="evidence" value="ECO:0007669"/>
    <property type="project" value="UniProtKB-ARBA"/>
</dbReference>
<feature type="domain" description="GTD-binding" evidence="7">
    <location>
        <begin position="263"/>
        <end position="361"/>
    </location>
</feature>
<dbReference type="PANTHER" id="PTHR31422">
    <property type="entry name" value="BNAANNG28530D PROTEIN"/>
    <property type="match status" value="1"/>
</dbReference>
<evidence type="ECO:0000259" key="7">
    <source>
        <dbReference type="PROSITE" id="PS51775"/>
    </source>
</evidence>
<feature type="coiled-coil region" evidence="5">
    <location>
        <begin position="269"/>
        <end position="324"/>
    </location>
</feature>
<dbReference type="EMBL" id="RDQH01000331">
    <property type="protein sequence ID" value="RXH98071.1"/>
    <property type="molecule type" value="Genomic_DNA"/>
</dbReference>
<gene>
    <name evidence="8" type="ORF">DVH24_010396</name>
</gene>
<accession>A0A498JY30</accession>
<keyword evidence="9" id="KW-1185">Reference proteome</keyword>
<name>A0A498JY30_MALDO</name>
<feature type="transmembrane region" description="Helical" evidence="6">
    <location>
        <begin position="12"/>
        <end position="39"/>
    </location>
</feature>